<dbReference type="EMBL" id="JARJJS010000001">
    <property type="protein sequence ID" value="MDF4023676.1"/>
    <property type="molecule type" value="Genomic_DNA"/>
</dbReference>
<evidence type="ECO:0000256" key="1">
    <source>
        <dbReference type="SAM" id="SignalP"/>
    </source>
</evidence>
<proteinExistence type="predicted"/>
<reference evidence="2 3" key="1">
    <citation type="journal article" date="2024" name="Curr. Microbiol.">
        <title>Luteibacter sahnii sp. nov., A Novel Yellow-Colored Xanthomonadin Pigment Producing Probiotic Bacterium from Healthy Rice Seed Microbiome.</title>
        <authorList>
            <person name="Jaiswal G."/>
            <person name="Rana R."/>
            <person name="Nayak P.K."/>
            <person name="Chouhan R."/>
            <person name="Gandhi S.G."/>
            <person name="Patel H.K."/>
            <person name="Patil P.B."/>
        </authorList>
    </citation>
    <scope>NUCLEOTIDE SEQUENCE [LARGE SCALE GENOMIC DNA]</scope>
    <source>
        <strain evidence="2 3">PPL201</strain>
    </source>
</reference>
<organism evidence="2 3">
    <name type="scientific">Luteibacter sahnii</name>
    <dbReference type="NCBI Taxonomy" id="3021977"/>
    <lineage>
        <taxon>Bacteria</taxon>
        <taxon>Pseudomonadati</taxon>
        <taxon>Pseudomonadota</taxon>
        <taxon>Gammaproteobacteria</taxon>
        <taxon>Lysobacterales</taxon>
        <taxon>Rhodanobacteraceae</taxon>
        <taxon>Luteibacter</taxon>
    </lineage>
</organism>
<dbReference type="Proteomes" id="UP001528850">
    <property type="component" value="Unassembled WGS sequence"/>
</dbReference>
<dbReference type="InterPro" id="IPR021381">
    <property type="entry name" value="DUF3011"/>
</dbReference>
<dbReference type="Pfam" id="PF11218">
    <property type="entry name" value="DUF3011"/>
    <property type="match status" value="1"/>
</dbReference>
<name>A0ABT6B6E4_9GAMM</name>
<keyword evidence="1" id="KW-0732">Signal</keyword>
<keyword evidence="3" id="KW-1185">Reference proteome</keyword>
<evidence type="ECO:0000313" key="2">
    <source>
        <dbReference type="EMBL" id="MDF4023676.1"/>
    </source>
</evidence>
<accession>A0ABT6B6E4</accession>
<feature type="chain" id="PRO_5046312346" evidence="1">
    <location>
        <begin position="27"/>
        <end position="190"/>
    </location>
</feature>
<feature type="signal peptide" evidence="1">
    <location>
        <begin position="1"/>
        <end position="26"/>
    </location>
</feature>
<sequence>MRAFLYGLAVAALAVAAGTASPVAQAQSYGYGGDTRDCGSGDNRPGSCRVGWRDARLVRQDSRAPCIRGQTWDIEDGVIWVNQGCRGIFAAAGGWGGGRPGWDGGRPGWGGDRPGWGGDRPGWGGGRYQEIDCGSHDNGRGFCPADTRGGVRLLRQNSDARCAEGYSWGATRDGIWVDRGCRGIFGVGGR</sequence>
<evidence type="ECO:0000313" key="3">
    <source>
        <dbReference type="Proteomes" id="UP001528850"/>
    </source>
</evidence>
<protein>
    <submittedName>
        <fullName evidence="2">DUF3011 domain-containing protein</fullName>
    </submittedName>
</protein>
<gene>
    <name evidence="2" type="ORF">P3W24_01630</name>
</gene>
<comment type="caution">
    <text evidence="2">The sequence shown here is derived from an EMBL/GenBank/DDBJ whole genome shotgun (WGS) entry which is preliminary data.</text>
</comment>